<dbReference type="SUPFAM" id="SSF48498">
    <property type="entry name" value="Tetracyclin repressor-like, C-terminal domain"/>
    <property type="match status" value="1"/>
</dbReference>
<keyword evidence="3" id="KW-0804">Transcription</keyword>
<proteinExistence type="predicted"/>
<organism evidence="6 7">
    <name type="scientific">Mycobacterium spongiae</name>
    <dbReference type="NCBI Taxonomy" id="886343"/>
    <lineage>
        <taxon>Bacteria</taxon>
        <taxon>Bacillati</taxon>
        <taxon>Actinomycetota</taxon>
        <taxon>Actinomycetes</taxon>
        <taxon>Mycobacteriales</taxon>
        <taxon>Mycobacteriaceae</taxon>
        <taxon>Mycobacterium</taxon>
    </lineage>
</organism>
<dbReference type="Gene3D" id="1.10.10.60">
    <property type="entry name" value="Homeodomain-like"/>
    <property type="match status" value="1"/>
</dbReference>
<dbReference type="InterPro" id="IPR025996">
    <property type="entry name" value="MT1864/Rv1816-like_C"/>
</dbReference>
<dbReference type="GO" id="GO:0000976">
    <property type="term" value="F:transcription cis-regulatory region binding"/>
    <property type="evidence" value="ECO:0007669"/>
    <property type="project" value="TreeGrafter"/>
</dbReference>
<dbReference type="RefSeq" id="WP_211695383.1">
    <property type="nucleotide sequence ID" value="NZ_CP046600.1"/>
</dbReference>
<evidence type="ECO:0000313" key="7">
    <source>
        <dbReference type="Proteomes" id="UP000682202"/>
    </source>
</evidence>
<feature type="DNA-binding region" description="H-T-H motif" evidence="4">
    <location>
        <begin position="37"/>
        <end position="56"/>
    </location>
</feature>
<dbReference type="PROSITE" id="PS50977">
    <property type="entry name" value="HTH_TETR_2"/>
    <property type="match status" value="1"/>
</dbReference>
<keyword evidence="1" id="KW-0805">Transcription regulation</keyword>
<dbReference type="AlphaFoldDB" id="A0A975JY28"/>
<dbReference type="InterPro" id="IPR001647">
    <property type="entry name" value="HTH_TetR"/>
</dbReference>
<dbReference type="Pfam" id="PF00440">
    <property type="entry name" value="TetR_N"/>
    <property type="match status" value="1"/>
</dbReference>
<evidence type="ECO:0000256" key="2">
    <source>
        <dbReference type="ARBA" id="ARBA00023125"/>
    </source>
</evidence>
<dbReference type="Gene3D" id="1.10.357.10">
    <property type="entry name" value="Tetracycline Repressor, domain 2"/>
    <property type="match status" value="1"/>
</dbReference>
<dbReference type="GO" id="GO:0003700">
    <property type="term" value="F:DNA-binding transcription factor activity"/>
    <property type="evidence" value="ECO:0007669"/>
    <property type="project" value="TreeGrafter"/>
</dbReference>
<name>A0A975JY28_9MYCO</name>
<evidence type="ECO:0000256" key="1">
    <source>
        <dbReference type="ARBA" id="ARBA00023015"/>
    </source>
</evidence>
<protein>
    <submittedName>
        <fullName evidence="6">TetR family transcriptional regulator</fullName>
    </submittedName>
</protein>
<dbReference type="KEGG" id="mspg:F6B93_12480"/>
<reference evidence="6" key="1">
    <citation type="submission" date="2019-12" db="EMBL/GenBank/DDBJ databases">
        <title>Mycobacterium spongiae sp. nov.</title>
        <authorList>
            <person name="Stinear T."/>
        </authorList>
    </citation>
    <scope>NUCLEOTIDE SEQUENCE</scope>
    <source>
        <strain evidence="6">FSD4b-SM</strain>
    </source>
</reference>
<accession>A0A975JY28</accession>
<dbReference type="SUPFAM" id="SSF46689">
    <property type="entry name" value="Homeodomain-like"/>
    <property type="match status" value="1"/>
</dbReference>
<evidence type="ECO:0000256" key="3">
    <source>
        <dbReference type="ARBA" id="ARBA00023163"/>
    </source>
</evidence>
<dbReference type="PANTHER" id="PTHR30055">
    <property type="entry name" value="HTH-TYPE TRANSCRIPTIONAL REGULATOR RUTR"/>
    <property type="match status" value="1"/>
</dbReference>
<sequence length="237" mass="26159">MNVVQYTRTDRRKIRNRAAILDAAEHAFTLHGYRGARIEDIAEAADVSVGSLYTHFGNKDGLYLGVVERATELFATYLDRAYQPEWSPLEQVGAAGDAYLRFHIEHPGAFRFLAFDGVESRLPAVDPAARDRVGDRIAATLDAFQAKIQEAIDAGEIDDRVDAKLASRFLWGAWNGTVALGLRTDRLALSEDEISACLERARRLVLEGLSTPGRRAADGHTTARLVRITSPSETPNH</sequence>
<feature type="domain" description="HTH tetR-type" evidence="5">
    <location>
        <begin position="14"/>
        <end position="74"/>
    </location>
</feature>
<gene>
    <name evidence="6" type="ORF">F6B93_12480</name>
</gene>
<keyword evidence="2 4" id="KW-0238">DNA-binding</keyword>
<evidence type="ECO:0000256" key="4">
    <source>
        <dbReference type="PROSITE-ProRule" id="PRU00335"/>
    </source>
</evidence>
<dbReference type="InterPro" id="IPR009057">
    <property type="entry name" value="Homeodomain-like_sf"/>
</dbReference>
<dbReference type="PANTHER" id="PTHR30055:SF146">
    <property type="entry name" value="HTH-TYPE TRANSCRIPTIONAL DUAL REGULATOR CECR"/>
    <property type="match status" value="1"/>
</dbReference>
<dbReference type="EMBL" id="CP046600">
    <property type="protein sequence ID" value="QUR67809.1"/>
    <property type="molecule type" value="Genomic_DNA"/>
</dbReference>
<dbReference type="Proteomes" id="UP000682202">
    <property type="component" value="Chromosome"/>
</dbReference>
<evidence type="ECO:0000259" key="5">
    <source>
        <dbReference type="PROSITE" id="PS50977"/>
    </source>
</evidence>
<keyword evidence="7" id="KW-1185">Reference proteome</keyword>
<evidence type="ECO:0000313" key="6">
    <source>
        <dbReference type="EMBL" id="QUR67809.1"/>
    </source>
</evidence>
<dbReference type="PRINTS" id="PR00455">
    <property type="entry name" value="HTHTETR"/>
</dbReference>
<dbReference type="InterPro" id="IPR036271">
    <property type="entry name" value="Tet_transcr_reg_TetR-rel_C_sf"/>
</dbReference>
<dbReference type="InterPro" id="IPR050109">
    <property type="entry name" value="HTH-type_TetR-like_transc_reg"/>
</dbReference>
<dbReference type="Pfam" id="PF13305">
    <property type="entry name" value="TetR_C_33"/>
    <property type="match status" value="1"/>
</dbReference>